<dbReference type="InterPro" id="IPR001623">
    <property type="entry name" value="DnaJ_domain"/>
</dbReference>
<protein>
    <recommendedName>
        <fullName evidence="1">J domain-containing protein</fullName>
    </recommendedName>
</protein>
<dbReference type="InterPro" id="IPR002939">
    <property type="entry name" value="DnaJ_C"/>
</dbReference>
<dbReference type="Gene3D" id="1.10.287.110">
    <property type="entry name" value="DnaJ domain"/>
    <property type="match status" value="1"/>
</dbReference>
<dbReference type="SUPFAM" id="SSF46565">
    <property type="entry name" value="Chaperone J-domain"/>
    <property type="match status" value="1"/>
</dbReference>
<organism evidence="2 3">
    <name type="scientific">Tritrichomonas musculus</name>
    <dbReference type="NCBI Taxonomy" id="1915356"/>
    <lineage>
        <taxon>Eukaryota</taxon>
        <taxon>Metamonada</taxon>
        <taxon>Parabasalia</taxon>
        <taxon>Tritrichomonadida</taxon>
        <taxon>Tritrichomonadidae</taxon>
        <taxon>Tritrichomonas</taxon>
    </lineage>
</organism>
<dbReference type="PANTHER" id="PTHR43888">
    <property type="entry name" value="DNAJ-LIKE-2, ISOFORM A-RELATED"/>
    <property type="match status" value="1"/>
</dbReference>
<dbReference type="SUPFAM" id="SSF49493">
    <property type="entry name" value="HSP40/DnaJ peptide-binding domain"/>
    <property type="match status" value="1"/>
</dbReference>
<dbReference type="SMART" id="SM00271">
    <property type="entry name" value="DnaJ"/>
    <property type="match status" value="1"/>
</dbReference>
<dbReference type="InterPro" id="IPR018253">
    <property type="entry name" value="DnaJ_domain_CS"/>
</dbReference>
<proteinExistence type="predicted"/>
<gene>
    <name evidence="2" type="ORF">M9Y10_037945</name>
</gene>
<accession>A0ABR2K711</accession>
<dbReference type="PRINTS" id="PR00625">
    <property type="entry name" value="JDOMAIN"/>
</dbReference>
<evidence type="ECO:0000313" key="2">
    <source>
        <dbReference type="EMBL" id="KAK8886912.1"/>
    </source>
</evidence>
<dbReference type="Pfam" id="PF00226">
    <property type="entry name" value="DnaJ"/>
    <property type="match status" value="1"/>
</dbReference>
<reference evidence="2 3" key="1">
    <citation type="submission" date="2024-04" db="EMBL/GenBank/DDBJ databases">
        <title>Tritrichomonas musculus Genome.</title>
        <authorList>
            <person name="Alves-Ferreira E."/>
            <person name="Grigg M."/>
            <person name="Lorenzi H."/>
            <person name="Galac M."/>
        </authorList>
    </citation>
    <scope>NUCLEOTIDE SEQUENCE [LARGE SCALE GENOMIC DNA]</scope>
    <source>
        <strain evidence="2 3">EAF2021</strain>
    </source>
</reference>
<dbReference type="CDD" id="cd10747">
    <property type="entry name" value="DnaJ_C"/>
    <property type="match status" value="1"/>
</dbReference>
<evidence type="ECO:0000313" key="3">
    <source>
        <dbReference type="Proteomes" id="UP001470230"/>
    </source>
</evidence>
<feature type="domain" description="J" evidence="1">
    <location>
        <begin position="18"/>
        <end position="83"/>
    </location>
</feature>
<dbReference type="PROSITE" id="PS50076">
    <property type="entry name" value="DNAJ_2"/>
    <property type="match status" value="1"/>
</dbReference>
<dbReference type="PROSITE" id="PS00636">
    <property type="entry name" value="DNAJ_1"/>
    <property type="match status" value="1"/>
</dbReference>
<dbReference type="InterPro" id="IPR044713">
    <property type="entry name" value="DNJA1/2-like"/>
</dbReference>
<name>A0ABR2K711_9EUKA</name>
<dbReference type="Pfam" id="PF01556">
    <property type="entry name" value="DnaJ_C"/>
    <property type="match status" value="1"/>
</dbReference>
<sequence>MIIIFTFLQVISQNGNRDFYSILNVTNDAPKRLIERSFMKLSRKYHPDKNKGDPDAATRFTDINDAYAVLRDENKRRIYDIYGEKGVHLYEAPQNKDLYQLNPNAGEDPLTKIIRHFGETNRIYFPVDLVDFYEGRAYPIHLTRRTMCRCPYQGFNCPKCHGKPTMRENLNLSLIIEKGSEDGHIVTMKGVGDVSEINGPCNLEFLIYAKKHPYFIRKGDDLLMTIDVTLKEALLGFKKVFTHIDGSEFEVELQPSNIANHTIIIPDKGMPKYLAPGEYGNIIATLNVHHPKNLTPDQRNQLADALKE</sequence>
<dbReference type="Gene3D" id="2.60.260.20">
    <property type="entry name" value="Urease metallochaperone UreE, N-terminal domain"/>
    <property type="match status" value="1"/>
</dbReference>
<keyword evidence="3" id="KW-1185">Reference proteome</keyword>
<dbReference type="InterPro" id="IPR036869">
    <property type="entry name" value="J_dom_sf"/>
</dbReference>
<dbReference type="InterPro" id="IPR008971">
    <property type="entry name" value="HSP40/DnaJ_pept-bd"/>
</dbReference>
<dbReference type="CDD" id="cd06257">
    <property type="entry name" value="DnaJ"/>
    <property type="match status" value="1"/>
</dbReference>
<comment type="caution">
    <text evidence="2">The sequence shown here is derived from an EMBL/GenBank/DDBJ whole genome shotgun (WGS) entry which is preliminary data.</text>
</comment>
<dbReference type="Proteomes" id="UP001470230">
    <property type="component" value="Unassembled WGS sequence"/>
</dbReference>
<evidence type="ECO:0000259" key="1">
    <source>
        <dbReference type="PROSITE" id="PS50076"/>
    </source>
</evidence>
<dbReference type="EMBL" id="JAPFFF010000006">
    <property type="protein sequence ID" value="KAK8886912.1"/>
    <property type="molecule type" value="Genomic_DNA"/>
</dbReference>